<dbReference type="InterPro" id="IPR037124">
    <property type="entry name" value="Chaperonin_GroES_sf"/>
</dbReference>
<dbReference type="InterPro" id="IPR020818">
    <property type="entry name" value="Chaperonin_GroES"/>
</dbReference>
<accession>A0A6M3IKQ4</accession>
<proteinExistence type="predicted"/>
<reference evidence="2" key="1">
    <citation type="submission" date="2020-03" db="EMBL/GenBank/DDBJ databases">
        <title>The deep terrestrial virosphere.</title>
        <authorList>
            <person name="Holmfeldt K."/>
            <person name="Nilsson E."/>
            <person name="Simone D."/>
            <person name="Lopez-Fernandez M."/>
            <person name="Wu X."/>
            <person name="de Brujin I."/>
            <person name="Lundin D."/>
            <person name="Andersson A."/>
            <person name="Bertilsson S."/>
            <person name="Dopson M."/>
        </authorList>
    </citation>
    <scope>NUCLEOTIDE SEQUENCE</scope>
    <source>
        <strain evidence="3">MM415A00955</strain>
        <strain evidence="2">MM415B01612</strain>
    </source>
</reference>
<dbReference type="Gene3D" id="2.30.33.40">
    <property type="entry name" value="GroES chaperonin"/>
    <property type="match status" value="1"/>
</dbReference>
<dbReference type="EMBL" id="MT142363">
    <property type="protein sequence ID" value="QJA79009.1"/>
    <property type="molecule type" value="Genomic_DNA"/>
</dbReference>
<dbReference type="AlphaFoldDB" id="A0A6M3IKQ4"/>
<dbReference type="InterPro" id="IPR011032">
    <property type="entry name" value="GroES-like_sf"/>
</dbReference>
<name>A0A6M3IKQ4_9ZZZZ</name>
<sequence length="93" mass="10401">MKLEAGRILPGKVLVKEIPPVEKIGSIIIANVAKPSMVAGEVVLVGDDLPAMKMQVSPRDKILHSPHSFVNVEIEGEKYRLLNMQEILFIWRE</sequence>
<protein>
    <submittedName>
        <fullName evidence="2">Putative chaperonin</fullName>
    </submittedName>
</protein>
<dbReference type="CDD" id="cd00320">
    <property type="entry name" value="cpn10"/>
    <property type="match status" value="1"/>
</dbReference>
<dbReference type="GO" id="GO:0005524">
    <property type="term" value="F:ATP binding"/>
    <property type="evidence" value="ECO:0007669"/>
    <property type="project" value="InterPro"/>
</dbReference>
<dbReference type="SUPFAM" id="SSF50129">
    <property type="entry name" value="GroES-like"/>
    <property type="match status" value="1"/>
</dbReference>
<dbReference type="GO" id="GO:0044183">
    <property type="term" value="F:protein folding chaperone"/>
    <property type="evidence" value="ECO:0007669"/>
    <property type="project" value="InterPro"/>
</dbReference>
<evidence type="ECO:0000256" key="1">
    <source>
        <dbReference type="ARBA" id="ARBA00023186"/>
    </source>
</evidence>
<dbReference type="Pfam" id="PF00166">
    <property type="entry name" value="Cpn10"/>
    <property type="match status" value="1"/>
</dbReference>
<gene>
    <name evidence="3" type="ORF">MM415A00955_0008</name>
    <name evidence="2" type="ORF">MM415B01612_0002</name>
</gene>
<organism evidence="2">
    <name type="scientific">viral metagenome</name>
    <dbReference type="NCBI Taxonomy" id="1070528"/>
    <lineage>
        <taxon>unclassified sequences</taxon>
        <taxon>metagenomes</taxon>
        <taxon>organismal metagenomes</taxon>
    </lineage>
</organism>
<dbReference type="EMBL" id="MT141284">
    <property type="protein sequence ID" value="QJA57617.1"/>
    <property type="molecule type" value="Genomic_DNA"/>
</dbReference>
<evidence type="ECO:0000313" key="2">
    <source>
        <dbReference type="EMBL" id="QJA57617.1"/>
    </source>
</evidence>
<dbReference type="SMART" id="SM00883">
    <property type="entry name" value="Cpn10"/>
    <property type="match status" value="1"/>
</dbReference>
<evidence type="ECO:0000313" key="3">
    <source>
        <dbReference type="EMBL" id="QJA79009.1"/>
    </source>
</evidence>
<keyword evidence="1" id="KW-0143">Chaperone</keyword>